<feature type="domain" description="HTH merR-type" evidence="5">
    <location>
        <begin position="9"/>
        <end position="78"/>
    </location>
</feature>
<dbReference type="SMART" id="SM00422">
    <property type="entry name" value="HTH_MERR"/>
    <property type="match status" value="1"/>
</dbReference>
<dbReference type="PANTHER" id="PTHR30204:SF69">
    <property type="entry name" value="MERR-FAMILY TRANSCRIPTIONAL REGULATOR"/>
    <property type="match status" value="1"/>
</dbReference>
<dbReference type="Pfam" id="PF13411">
    <property type="entry name" value="MerR_1"/>
    <property type="match status" value="1"/>
</dbReference>
<keyword evidence="4" id="KW-0804">Transcription</keyword>
<proteinExistence type="predicted"/>
<protein>
    <submittedName>
        <fullName evidence="6">MerR family transcriptional regulator</fullName>
    </submittedName>
</protein>
<dbReference type="PROSITE" id="PS00552">
    <property type="entry name" value="HTH_MERR_1"/>
    <property type="match status" value="1"/>
</dbReference>
<sequence length="144" mass="15078">MADGGVADGLRSGQLAAAAGVNQQTLRYYERRGLIPEPVRTLGGHRLYPPETVTLLRAIKTAQRLGFSLAEVVALLAAARRPNPGGGPVSGHGIQSGARAKLAEVEQKIFDLVGIRDTLRRALAAGCDDLVACAGDARCPLPSR</sequence>
<evidence type="ECO:0000313" key="6">
    <source>
        <dbReference type="EMBL" id="MFC6023317.1"/>
    </source>
</evidence>
<dbReference type="RefSeq" id="WP_377433405.1">
    <property type="nucleotide sequence ID" value="NZ_JBHSPR010000085.1"/>
</dbReference>
<dbReference type="InterPro" id="IPR000551">
    <property type="entry name" value="MerR-type_HTH_dom"/>
</dbReference>
<dbReference type="PRINTS" id="PR00040">
    <property type="entry name" value="HTHMERR"/>
</dbReference>
<dbReference type="Gene3D" id="1.10.1660.10">
    <property type="match status" value="1"/>
</dbReference>
<comment type="caution">
    <text evidence="6">The sequence shown here is derived from an EMBL/GenBank/DDBJ whole genome shotgun (WGS) entry which is preliminary data.</text>
</comment>
<evidence type="ECO:0000256" key="2">
    <source>
        <dbReference type="ARBA" id="ARBA00023015"/>
    </source>
</evidence>
<keyword evidence="2" id="KW-0805">Transcription regulation</keyword>
<dbReference type="PROSITE" id="PS50937">
    <property type="entry name" value="HTH_MERR_2"/>
    <property type="match status" value="1"/>
</dbReference>
<keyword evidence="1" id="KW-0678">Repressor</keyword>
<dbReference type="PANTHER" id="PTHR30204">
    <property type="entry name" value="REDOX-CYCLING DRUG-SENSING TRANSCRIPTIONAL ACTIVATOR SOXR"/>
    <property type="match status" value="1"/>
</dbReference>
<dbReference type="Proteomes" id="UP001596203">
    <property type="component" value="Unassembled WGS sequence"/>
</dbReference>
<dbReference type="InterPro" id="IPR047057">
    <property type="entry name" value="MerR_fam"/>
</dbReference>
<keyword evidence="3" id="KW-0238">DNA-binding</keyword>
<dbReference type="EMBL" id="JBHSPR010000085">
    <property type="protein sequence ID" value="MFC6023317.1"/>
    <property type="molecule type" value="Genomic_DNA"/>
</dbReference>
<dbReference type="SUPFAM" id="SSF46955">
    <property type="entry name" value="Putative DNA-binding domain"/>
    <property type="match status" value="1"/>
</dbReference>
<organism evidence="6 7">
    <name type="scientific">Plantactinospora solaniradicis</name>
    <dbReference type="NCBI Taxonomy" id="1723736"/>
    <lineage>
        <taxon>Bacteria</taxon>
        <taxon>Bacillati</taxon>
        <taxon>Actinomycetota</taxon>
        <taxon>Actinomycetes</taxon>
        <taxon>Micromonosporales</taxon>
        <taxon>Micromonosporaceae</taxon>
        <taxon>Plantactinospora</taxon>
    </lineage>
</organism>
<evidence type="ECO:0000256" key="3">
    <source>
        <dbReference type="ARBA" id="ARBA00023125"/>
    </source>
</evidence>
<gene>
    <name evidence="6" type="ORF">ACFP2T_45085</name>
</gene>
<accession>A0ABW1KR23</accession>
<name>A0ABW1KR23_9ACTN</name>
<evidence type="ECO:0000256" key="4">
    <source>
        <dbReference type="ARBA" id="ARBA00023163"/>
    </source>
</evidence>
<dbReference type="InterPro" id="IPR009061">
    <property type="entry name" value="DNA-bd_dom_put_sf"/>
</dbReference>
<keyword evidence="7" id="KW-1185">Reference proteome</keyword>
<evidence type="ECO:0000256" key="1">
    <source>
        <dbReference type="ARBA" id="ARBA00022491"/>
    </source>
</evidence>
<reference evidence="7" key="1">
    <citation type="journal article" date="2019" name="Int. J. Syst. Evol. Microbiol.">
        <title>The Global Catalogue of Microorganisms (GCM) 10K type strain sequencing project: providing services to taxonomists for standard genome sequencing and annotation.</title>
        <authorList>
            <consortium name="The Broad Institute Genomics Platform"/>
            <consortium name="The Broad Institute Genome Sequencing Center for Infectious Disease"/>
            <person name="Wu L."/>
            <person name="Ma J."/>
        </authorList>
    </citation>
    <scope>NUCLEOTIDE SEQUENCE [LARGE SCALE GENOMIC DNA]</scope>
    <source>
        <strain evidence="7">ZS-35-S2</strain>
    </source>
</reference>
<evidence type="ECO:0000259" key="5">
    <source>
        <dbReference type="PROSITE" id="PS50937"/>
    </source>
</evidence>
<evidence type="ECO:0000313" key="7">
    <source>
        <dbReference type="Proteomes" id="UP001596203"/>
    </source>
</evidence>